<proteinExistence type="predicted"/>
<feature type="repeat" description="PPR" evidence="2">
    <location>
        <begin position="266"/>
        <end position="300"/>
    </location>
</feature>
<evidence type="ECO:0000259" key="3">
    <source>
        <dbReference type="Pfam" id="PF17177"/>
    </source>
</evidence>
<dbReference type="Pfam" id="PF13041">
    <property type="entry name" value="PPR_2"/>
    <property type="match status" value="1"/>
</dbReference>
<name>A0ABS8T7M9_DATST</name>
<evidence type="ECO:0000256" key="2">
    <source>
        <dbReference type="PROSITE-ProRule" id="PRU00708"/>
    </source>
</evidence>
<organism evidence="4 5">
    <name type="scientific">Datura stramonium</name>
    <name type="common">Jimsonweed</name>
    <name type="synonym">Common thornapple</name>
    <dbReference type="NCBI Taxonomy" id="4076"/>
    <lineage>
        <taxon>Eukaryota</taxon>
        <taxon>Viridiplantae</taxon>
        <taxon>Streptophyta</taxon>
        <taxon>Embryophyta</taxon>
        <taxon>Tracheophyta</taxon>
        <taxon>Spermatophyta</taxon>
        <taxon>Magnoliopsida</taxon>
        <taxon>eudicotyledons</taxon>
        <taxon>Gunneridae</taxon>
        <taxon>Pentapetalae</taxon>
        <taxon>asterids</taxon>
        <taxon>lamiids</taxon>
        <taxon>Solanales</taxon>
        <taxon>Solanaceae</taxon>
        <taxon>Solanoideae</taxon>
        <taxon>Datureae</taxon>
        <taxon>Datura</taxon>
    </lineage>
</organism>
<comment type="caution">
    <text evidence="4">The sequence shown here is derived from an EMBL/GenBank/DDBJ whole genome shotgun (WGS) entry which is preliminary data.</text>
</comment>
<feature type="repeat" description="PPR" evidence="2">
    <location>
        <begin position="113"/>
        <end position="147"/>
    </location>
</feature>
<dbReference type="InterPro" id="IPR033443">
    <property type="entry name" value="PROP1-like_PPR_dom"/>
</dbReference>
<feature type="repeat" description="PPR" evidence="2">
    <location>
        <begin position="78"/>
        <end position="112"/>
    </location>
</feature>
<evidence type="ECO:0000256" key="1">
    <source>
        <dbReference type="ARBA" id="ARBA00022737"/>
    </source>
</evidence>
<dbReference type="PANTHER" id="PTHR47935">
    <property type="entry name" value="PENTATRICOPEPTIDE REPEAT-CONTAINING PROTEIN MRL1, CHLOROPLASTIC"/>
    <property type="match status" value="1"/>
</dbReference>
<evidence type="ECO:0000313" key="4">
    <source>
        <dbReference type="EMBL" id="MCD7467153.1"/>
    </source>
</evidence>
<sequence length="361" mass="39652">MVNAGVEPNANTYGALIDGCAKAGQVAKAFDCLWYNEIPSQICCHSSLITACGQSGAVDRAFDVLSEMRAEARPVEPDQITIGALMKACANAGQVDRALEVYRMIDKCDIKEFSEVYTIAVNCCSHNGNWEFARSIYDDMSKKGVNPDEHAWPVGTENVVFGDDDICIILNHQNSLQSYNPNNSGTLVQNGPPPLKMFISALIDVAGHTGKLEAAFEVLEESRTKGINLGSISYSSLMGACCNAKNWQKALELYEDIRKASNLKPTVSTMNALITALCNADQYQKALEIFSEMKRVDLCPNTITYSTLFVASEKKDDLDVGLMLLSHAKRWRFPNLVMCRCLLGKNFKLVIALLLLLLNLA</sequence>
<evidence type="ECO:0000313" key="5">
    <source>
        <dbReference type="Proteomes" id="UP000823775"/>
    </source>
</evidence>
<protein>
    <recommendedName>
        <fullName evidence="3">PROP1-like PPR domain-containing protein</fullName>
    </recommendedName>
</protein>
<dbReference type="InterPro" id="IPR011990">
    <property type="entry name" value="TPR-like_helical_dom_sf"/>
</dbReference>
<dbReference type="Pfam" id="PF17177">
    <property type="entry name" value="PPR_long"/>
    <property type="match status" value="1"/>
</dbReference>
<dbReference type="Pfam" id="PF01535">
    <property type="entry name" value="PPR"/>
    <property type="match status" value="3"/>
</dbReference>
<dbReference type="NCBIfam" id="TIGR00756">
    <property type="entry name" value="PPR"/>
    <property type="match status" value="5"/>
</dbReference>
<dbReference type="InterPro" id="IPR053303">
    <property type="entry name" value="Chloroplast_PPR"/>
</dbReference>
<accession>A0ABS8T7M9</accession>
<dbReference type="InterPro" id="IPR002885">
    <property type="entry name" value="PPR_rpt"/>
</dbReference>
<dbReference type="Gene3D" id="1.25.40.10">
    <property type="entry name" value="Tetratricopeptide repeat domain"/>
    <property type="match status" value="3"/>
</dbReference>
<dbReference type="PANTHER" id="PTHR47935:SF1">
    <property type="entry name" value="PENTATRICOPEPTIDE REPEAT-CONTAINING PROTEIN MRL1, CHLOROPLASTIC"/>
    <property type="match status" value="1"/>
</dbReference>
<dbReference type="Proteomes" id="UP000823775">
    <property type="component" value="Unassembled WGS sequence"/>
</dbReference>
<feature type="repeat" description="PPR" evidence="2">
    <location>
        <begin position="230"/>
        <end position="265"/>
    </location>
</feature>
<keyword evidence="1" id="KW-0677">Repeat</keyword>
<feature type="domain" description="PROP1-like PPR" evidence="3">
    <location>
        <begin position="1"/>
        <end position="108"/>
    </location>
</feature>
<gene>
    <name evidence="4" type="ORF">HAX54_004428</name>
</gene>
<reference evidence="4 5" key="1">
    <citation type="journal article" date="2021" name="BMC Genomics">
        <title>Datura genome reveals duplications of psychoactive alkaloid biosynthetic genes and high mutation rate following tissue culture.</title>
        <authorList>
            <person name="Rajewski A."/>
            <person name="Carter-House D."/>
            <person name="Stajich J."/>
            <person name="Litt A."/>
        </authorList>
    </citation>
    <scope>NUCLEOTIDE SEQUENCE [LARGE SCALE GENOMIC DNA]</scope>
    <source>
        <strain evidence="4">AR-01</strain>
    </source>
</reference>
<keyword evidence="5" id="KW-1185">Reference proteome</keyword>
<dbReference type="PROSITE" id="PS51375">
    <property type="entry name" value="PPR"/>
    <property type="match status" value="4"/>
</dbReference>
<dbReference type="EMBL" id="JACEIK010001204">
    <property type="protein sequence ID" value="MCD7467153.1"/>
    <property type="molecule type" value="Genomic_DNA"/>
</dbReference>